<feature type="compositionally biased region" description="Low complexity" evidence="1">
    <location>
        <begin position="100"/>
        <end position="116"/>
    </location>
</feature>
<feature type="compositionally biased region" description="Polar residues" evidence="1">
    <location>
        <begin position="277"/>
        <end position="289"/>
    </location>
</feature>
<feature type="region of interest" description="Disordered" evidence="1">
    <location>
        <begin position="22"/>
        <end position="123"/>
    </location>
</feature>
<evidence type="ECO:0000313" key="3">
    <source>
        <dbReference type="Proteomes" id="UP000676310"/>
    </source>
</evidence>
<dbReference type="OrthoDB" id="3691512at2759"/>
<feature type="compositionally biased region" description="Basic and acidic residues" evidence="1">
    <location>
        <begin position="329"/>
        <end position="350"/>
    </location>
</feature>
<reference evidence="2" key="1">
    <citation type="submission" date="2021-05" db="EMBL/GenBank/DDBJ databases">
        <authorList>
            <person name="Stam R."/>
        </authorList>
    </citation>
    <scope>NUCLEOTIDE SEQUENCE</scope>
    <source>
        <strain evidence="2">CS162</strain>
    </source>
</reference>
<comment type="caution">
    <text evidence="2">The sequence shown here is derived from an EMBL/GenBank/DDBJ whole genome shotgun (WGS) entry which is preliminary data.</text>
</comment>
<keyword evidence="3" id="KW-1185">Reference proteome</keyword>
<organism evidence="2 3">
    <name type="scientific">Alternaria atra</name>
    <dbReference type="NCBI Taxonomy" id="119953"/>
    <lineage>
        <taxon>Eukaryota</taxon>
        <taxon>Fungi</taxon>
        <taxon>Dikarya</taxon>
        <taxon>Ascomycota</taxon>
        <taxon>Pezizomycotina</taxon>
        <taxon>Dothideomycetes</taxon>
        <taxon>Pleosporomycetidae</taxon>
        <taxon>Pleosporales</taxon>
        <taxon>Pleosporineae</taxon>
        <taxon>Pleosporaceae</taxon>
        <taxon>Alternaria</taxon>
        <taxon>Alternaria sect. Ulocladioides</taxon>
    </lineage>
</organism>
<name>A0A8J2MV51_9PLEO</name>
<feature type="region of interest" description="Disordered" evidence="1">
    <location>
        <begin position="245"/>
        <end position="350"/>
    </location>
</feature>
<dbReference type="Proteomes" id="UP000676310">
    <property type="component" value="Unassembled WGS sequence"/>
</dbReference>
<gene>
    <name evidence="2" type="ORF">ALTATR162_LOCUS611</name>
</gene>
<evidence type="ECO:0000256" key="1">
    <source>
        <dbReference type="SAM" id="MobiDB-lite"/>
    </source>
</evidence>
<feature type="compositionally biased region" description="Polar residues" evidence="1">
    <location>
        <begin position="212"/>
        <end position="226"/>
    </location>
</feature>
<evidence type="ECO:0000313" key="2">
    <source>
        <dbReference type="EMBL" id="CAG5140005.1"/>
    </source>
</evidence>
<proteinExistence type="predicted"/>
<feature type="compositionally biased region" description="Polar residues" evidence="1">
    <location>
        <begin position="311"/>
        <end position="328"/>
    </location>
</feature>
<dbReference type="GeneID" id="67017963"/>
<feature type="region of interest" description="Disordered" evidence="1">
    <location>
        <begin position="203"/>
        <end position="227"/>
    </location>
</feature>
<accession>A0A8J2MV51</accession>
<feature type="compositionally biased region" description="Basic and acidic residues" evidence="1">
    <location>
        <begin position="170"/>
        <end position="188"/>
    </location>
</feature>
<dbReference type="EMBL" id="CAJRGZ010000015">
    <property type="protein sequence ID" value="CAG5140005.1"/>
    <property type="molecule type" value="Genomic_DNA"/>
</dbReference>
<feature type="region of interest" description="Disordered" evidence="1">
    <location>
        <begin position="157"/>
        <end position="188"/>
    </location>
</feature>
<dbReference type="RefSeq" id="XP_043164140.1">
    <property type="nucleotide sequence ID" value="XM_043308205.1"/>
</dbReference>
<protein>
    <submittedName>
        <fullName evidence="2">Uncharacterized protein</fullName>
    </submittedName>
</protein>
<dbReference type="AlphaFoldDB" id="A0A8J2MV51"/>
<sequence length="393" mass="43981">MRQQEDAVDIWRMPRRRLIRYEEPVHRDVVPSSTASSRPGWCTSKPPTPGPKPKAPLPKAPEHSAQSNIHATKDTTTIPEGRLPTRGDFGQLQSISVGESTASAKSSSATKAANSAAEDKKDLPNREAHLLYGDEFILPYPSIESFEERFNYSFHPSSTLKLPSSTPLRLPRESAPAHRPLHDKDTDASAHLSARMESLWRQTCSDKELNKPPTTAKQRGQSSSDYSKMLSEKTKAYAGMQEKARQLYSTTSQKARDAQKRVVTSSAKEVTPALLNPTVQNISAQTASKVTHRRVEEDPRRASPLIASGRLPTQYTTEKTTSAQPISNTKREKWFAVDKPKTPQGDEPREEFVELDLESDEEGWEKVDGDDEWEVIDDPRVEMERIANLQNKA</sequence>
<feature type="compositionally biased region" description="Low complexity" evidence="1">
    <location>
        <begin position="157"/>
        <end position="169"/>
    </location>
</feature>
<feature type="compositionally biased region" description="Polar residues" evidence="1">
    <location>
        <begin position="64"/>
        <end position="78"/>
    </location>
</feature>
<feature type="compositionally biased region" description="Pro residues" evidence="1">
    <location>
        <begin position="46"/>
        <end position="59"/>
    </location>
</feature>